<dbReference type="InterPro" id="IPR038619">
    <property type="entry name" value="MraZ_sf"/>
</dbReference>
<dbReference type="InterPro" id="IPR035644">
    <property type="entry name" value="MraZ_C"/>
</dbReference>
<evidence type="ECO:0000256" key="7">
    <source>
        <dbReference type="HAMAP-Rule" id="MF_01008"/>
    </source>
</evidence>
<keyword evidence="3" id="KW-0677">Repeat</keyword>
<dbReference type="PANTHER" id="PTHR34701">
    <property type="entry name" value="TRANSCRIPTIONAL REGULATOR MRAZ"/>
    <property type="match status" value="1"/>
</dbReference>
<keyword evidence="10" id="KW-1185">Reference proteome</keyword>
<dbReference type="InterPro" id="IPR003444">
    <property type="entry name" value="MraZ"/>
</dbReference>
<dbReference type="InterPro" id="IPR007159">
    <property type="entry name" value="SpoVT-AbrB_dom"/>
</dbReference>
<keyword evidence="2 7" id="KW-0963">Cytoplasm</keyword>
<sequence length="148" mass="16785">MKFRGHAHRSLDDKGRLILPPEFRDMIRAALPDAVIVLTIYDKHVIGITPEQWTRLEAELEKIKTPSRALQNTIRLFNSGYTEAHVGKQGRIAIPAHLRKSGKLDGEVVVMGAGKRFEIWSAESFERLLDEDYDVSTELAENNVSMPF</sequence>
<keyword evidence="5 7" id="KW-0238">DNA-binding</keyword>
<dbReference type="CDD" id="cd16321">
    <property type="entry name" value="MraZ_C"/>
    <property type="match status" value="1"/>
</dbReference>
<dbReference type="Pfam" id="PF02381">
    <property type="entry name" value="MraZ"/>
    <property type="match status" value="2"/>
</dbReference>
<comment type="similarity">
    <text evidence="7">Belongs to the MraZ family.</text>
</comment>
<protein>
    <recommendedName>
        <fullName evidence="1 7">Transcriptional regulator MraZ</fullName>
    </recommendedName>
</protein>
<dbReference type="SUPFAM" id="SSF89447">
    <property type="entry name" value="AbrB/MazE/MraZ-like"/>
    <property type="match status" value="1"/>
</dbReference>
<evidence type="ECO:0000256" key="4">
    <source>
        <dbReference type="ARBA" id="ARBA00023015"/>
    </source>
</evidence>
<dbReference type="RefSeq" id="WP_264984132.1">
    <property type="nucleotide sequence ID" value="NZ_AP026708.1"/>
</dbReference>
<feature type="domain" description="SpoVT-AbrB" evidence="8">
    <location>
        <begin position="81"/>
        <end position="124"/>
    </location>
</feature>
<organism evidence="9 10">
    <name type="scientific">Pseudodesulfovibrio portus</name>
    <dbReference type="NCBI Taxonomy" id="231439"/>
    <lineage>
        <taxon>Bacteria</taxon>
        <taxon>Pseudomonadati</taxon>
        <taxon>Thermodesulfobacteriota</taxon>
        <taxon>Desulfovibrionia</taxon>
        <taxon>Desulfovibrionales</taxon>
        <taxon>Desulfovibrionaceae</taxon>
    </lineage>
</organism>
<evidence type="ECO:0000259" key="8">
    <source>
        <dbReference type="PROSITE" id="PS51740"/>
    </source>
</evidence>
<proteinExistence type="inferred from homology"/>
<evidence type="ECO:0000313" key="9">
    <source>
        <dbReference type="EMBL" id="BDQ33692.1"/>
    </source>
</evidence>
<dbReference type="PANTHER" id="PTHR34701:SF1">
    <property type="entry name" value="TRANSCRIPTIONAL REGULATOR MRAZ"/>
    <property type="match status" value="1"/>
</dbReference>
<comment type="subcellular location">
    <subcellularLocation>
        <location evidence="7">Cytoplasm</location>
        <location evidence="7">Nucleoid</location>
    </subcellularLocation>
</comment>
<evidence type="ECO:0000313" key="10">
    <source>
        <dbReference type="Proteomes" id="UP001061361"/>
    </source>
</evidence>
<dbReference type="InterPro" id="IPR037914">
    <property type="entry name" value="SpoVT-AbrB_sf"/>
</dbReference>
<dbReference type="HAMAP" id="MF_01008">
    <property type="entry name" value="MraZ"/>
    <property type="match status" value="1"/>
</dbReference>
<evidence type="ECO:0000256" key="5">
    <source>
        <dbReference type="ARBA" id="ARBA00023125"/>
    </source>
</evidence>
<dbReference type="InterPro" id="IPR035642">
    <property type="entry name" value="MraZ_N"/>
</dbReference>
<reference evidence="9" key="1">
    <citation type="submission" date="2022-08" db="EMBL/GenBank/DDBJ databases">
        <title>Genome Sequence of the sulphate-reducing bacterium, Pseudodesulfovibrio portus JCM14722.</title>
        <authorList>
            <person name="Kondo R."/>
            <person name="Kataoka T."/>
        </authorList>
    </citation>
    <scope>NUCLEOTIDE SEQUENCE</scope>
    <source>
        <strain evidence="9">JCM 14722</strain>
    </source>
</reference>
<dbReference type="Proteomes" id="UP001061361">
    <property type="component" value="Chromosome"/>
</dbReference>
<accession>A0ABM8AQM5</accession>
<evidence type="ECO:0000256" key="6">
    <source>
        <dbReference type="ARBA" id="ARBA00023163"/>
    </source>
</evidence>
<evidence type="ECO:0000256" key="3">
    <source>
        <dbReference type="ARBA" id="ARBA00022737"/>
    </source>
</evidence>
<keyword evidence="4 7" id="KW-0805">Transcription regulation</keyword>
<keyword evidence="6 7" id="KW-0804">Transcription</keyword>
<name>A0ABM8AQM5_9BACT</name>
<gene>
    <name evidence="7 9" type="primary">mraZ</name>
    <name evidence="9" type="ORF">JCM14722_12340</name>
</gene>
<comment type="subunit">
    <text evidence="7">Forms oligomers.</text>
</comment>
<dbReference type="PROSITE" id="PS51740">
    <property type="entry name" value="SPOVT_ABRB"/>
    <property type="match status" value="2"/>
</dbReference>
<dbReference type="InterPro" id="IPR020603">
    <property type="entry name" value="MraZ_dom"/>
</dbReference>
<evidence type="ECO:0000256" key="1">
    <source>
        <dbReference type="ARBA" id="ARBA00013860"/>
    </source>
</evidence>
<dbReference type="EMBL" id="AP026708">
    <property type="protein sequence ID" value="BDQ33692.1"/>
    <property type="molecule type" value="Genomic_DNA"/>
</dbReference>
<dbReference type="CDD" id="cd16320">
    <property type="entry name" value="MraZ_N"/>
    <property type="match status" value="1"/>
</dbReference>
<feature type="domain" description="SpoVT-AbrB" evidence="8">
    <location>
        <begin position="6"/>
        <end position="52"/>
    </location>
</feature>
<dbReference type="Gene3D" id="3.40.1550.20">
    <property type="entry name" value="Transcriptional regulator MraZ domain"/>
    <property type="match status" value="1"/>
</dbReference>
<evidence type="ECO:0000256" key="2">
    <source>
        <dbReference type="ARBA" id="ARBA00022490"/>
    </source>
</evidence>